<organism evidence="1 2">
    <name type="scientific">Filimonas effusa</name>
    <dbReference type="NCBI Taxonomy" id="2508721"/>
    <lineage>
        <taxon>Bacteria</taxon>
        <taxon>Pseudomonadati</taxon>
        <taxon>Bacteroidota</taxon>
        <taxon>Chitinophagia</taxon>
        <taxon>Chitinophagales</taxon>
        <taxon>Chitinophagaceae</taxon>
        <taxon>Filimonas</taxon>
    </lineage>
</organism>
<accession>A0A4Q1DCY4</accession>
<proteinExistence type="predicted"/>
<keyword evidence="2" id="KW-1185">Reference proteome</keyword>
<dbReference type="AlphaFoldDB" id="A0A4Q1DCY4"/>
<dbReference type="InterPro" id="IPR038636">
    <property type="entry name" value="Wzi_sf"/>
</dbReference>
<reference evidence="1 2" key="1">
    <citation type="submission" date="2019-01" db="EMBL/GenBank/DDBJ databases">
        <title>Filimonas sp. strain TTM-71.</title>
        <authorList>
            <person name="Chen W.-M."/>
        </authorList>
    </citation>
    <scope>NUCLEOTIDE SEQUENCE [LARGE SCALE GENOMIC DNA]</scope>
    <source>
        <strain evidence="1 2">TTM-71</strain>
    </source>
</reference>
<gene>
    <name evidence="1" type="ORF">ESB13_11325</name>
</gene>
<evidence type="ECO:0000313" key="1">
    <source>
        <dbReference type="EMBL" id="RXK87337.1"/>
    </source>
</evidence>
<evidence type="ECO:0008006" key="3">
    <source>
        <dbReference type="Google" id="ProtNLM"/>
    </source>
</evidence>
<protein>
    <recommendedName>
        <fullName evidence="3">Capsule assembly Wzi family protein</fullName>
    </recommendedName>
</protein>
<dbReference type="EMBL" id="SDHZ01000001">
    <property type="protein sequence ID" value="RXK87337.1"/>
    <property type="molecule type" value="Genomic_DNA"/>
</dbReference>
<name>A0A4Q1DCY4_9BACT</name>
<sequence length="490" mass="54424">MNSRLLRGVVLFVLPVTAFSQKDNIHGTVSLFTSFTSNSQPPLWLKSVNYGNLQLPRGSLGLITKIQKEYDSIALRSGPVWAFKVQACFMSTIRGEREAQLTEAYVKFRQRKFEITLGRWSSQSGLVDSSLSSGAFSISGNALGIPQARLSIDYLNLFKGFVAIKTAYGAGYLGNTPVAAGFHVSQAQTYYHHQDVYIRLGKPSQKITFEGGITHEVFWGNEKAIFGPDYTLPVWKTYLYIVTGIPFGHNSILSSKVGNHVGSVDGRFFIDLKNISLCIYRQQFYDVGALFHLTNIQDGLTGAVISNKCLAAEKIAWKKFLIEFFYSKSQGGEVNARITPSGDEDYYNNYLYPDGWSYRAMALGNPFITPVYMSRPGQVSRPDQFFINNRVAALHAGIELSVDKAYCRILLSASRNYGTYASSQFGSSRGSSRYIGPPPYFKEVEQFSGYIEYVKPLAGNVEVGVKTAVDIGQLLPSTAGIIFSLRKKLF</sequence>
<comment type="caution">
    <text evidence="1">The sequence shown here is derived from an EMBL/GenBank/DDBJ whole genome shotgun (WGS) entry which is preliminary data.</text>
</comment>
<dbReference type="Proteomes" id="UP000290545">
    <property type="component" value="Unassembled WGS sequence"/>
</dbReference>
<dbReference type="RefSeq" id="WP_129003087.1">
    <property type="nucleotide sequence ID" value="NZ_SDHZ01000001.1"/>
</dbReference>
<dbReference type="Gene3D" id="2.40.160.130">
    <property type="entry name" value="Capsule assembly protein Wzi"/>
    <property type="match status" value="1"/>
</dbReference>
<evidence type="ECO:0000313" key="2">
    <source>
        <dbReference type="Proteomes" id="UP000290545"/>
    </source>
</evidence>
<dbReference type="OrthoDB" id="596512at2"/>